<sequence length="224" mass="25908">MNVIDLSMTIRNHWRWKIEHVVQDFKEGNDFRSSAFYMGAHAFTHVDTPLHCKSGEATIEQMAVDSYSGEAAVIDLSYKKPDDPITVEDLQKAEHVRMNEKIILLKTCWDLHFSPDSKEYWIRAPYVTEEAAIWLRDKKPMVVGFDFPQDYPMKLIEGGKFSLKEMPTHIHLLNEGILLVEYLCNMSQITGNRVQFLCLPLKFENSEGAPARAIVIENEEEDMR</sequence>
<dbReference type="RefSeq" id="WP_209811358.1">
    <property type="nucleotide sequence ID" value="NZ_JAGGKT010000010.1"/>
</dbReference>
<dbReference type="PANTHER" id="PTHR31118">
    <property type="entry name" value="CYCLASE-LIKE PROTEIN 2"/>
    <property type="match status" value="1"/>
</dbReference>
<reference evidence="1 2" key="1">
    <citation type="submission" date="2021-03" db="EMBL/GenBank/DDBJ databases">
        <title>Genomic Encyclopedia of Type Strains, Phase IV (KMG-IV): sequencing the most valuable type-strain genomes for metagenomic binning, comparative biology and taxonomic classification.</title>
        <authorList>
            <person name="Goeker M."/>
        </authorList>
    </citation>
    <scope>NUCLEOTIDE SEQUENCE [LARGE SCALE GENOMIC DNA]</scope>
    <source>
        <strain evidence="1 2">DSM 24738</strain>
    </source>
</reference>
<gene>
    <name evidence="1" type="ORF">J2Z37_003366</name>
</gene>
<dbReference type="SUPFAM" id="SSF102198">
    <property type="entry name" value="Putative cyclase"/>
    <property type="match status" value="1"/>
</dbReference>
<dbReference type="InterPro" id="IPR007325">
    <property type="entry name" value="KFase/CYL"/>
</dbReference>
<evidence type="ECO:0000313" key="2">
    <source>
        <dbReference type="Proteomes" id="UP001519343"/>
    </source>
</evidence>
<name>A0ABS4GSW5_9BACL</name>
<protein>
    <submittedName>
        <fullName evidence="1">Kynurenine formamidase</fullName>
    </submittedName>
</protein>
<dbReference type="Gene3D" id="3.50.30.50">
    <property type="entry name" value="Putative cyclase"/>
    <property type="match status" value="1"/>
</dbReference>
<accession>A0ABS4GSW5</accession>
<organism evidence="1 2">
    <name type="scientific">Ammoniphilus resinae</name>
    <dbReference type="NCBI Taxonomy" id="861532"/>
    <lineage>
        <taxon>Bacteria</taxon>
        <taxon>Bacillati</taxon>
        <taxon>Bacillota</taxon>
        <taxon>Bacilli</taxon>
        <taxon>Bacillales</taxon>
        <taxon>Paenibacillaceae</taxon>
        <taxon>Aneurinibacillus group</taxon>
        <taxon>Ammoniphilus</taxon>
    </lineage>
</organism>
<keyword evidence="2" id="KW-1185">Reference proteome</keyword>
<evidence type="ECO:0000313" key="1">
    <source>
        <dbReference type="EMBL" id="MBP1933353.1"/>
    </source>
</evidence>
<dbReference type="Pfam" id="PF04199">
    <property type="entry name" value="Cyclase"/>
    <property type="match status" value="1"/>
</dbReference>
<proteinExistence type="predicted"/>
<comment type="caution">
    <text evidence="1">The sequence shown here is derived from an EMBL/GenBank/DDBJ whole genome shotgun (WGS) entry which is preliminary data.</text>
</comment>
<dbReference type="PANTHER" id="PTHR31118:SF32">
    <property type="entry name" value="KYNURENINE FORMAMIDASE"/>
    <property type="match status" value="1"/>
</dbReference>
<dbReference type="EMBL" id="JAGGKT010000010">
    <property type="protein sequence ID" value="MBP1933353.1"/>
    <property type="molecule type" value="Genomic_DNA"/>
</dbReference>
<dbReference type="InterPro" id="IPR037175">
    <property type="entry name" value="KFase_sf"/>
</dbReference>
<dbReference type="Proteomes" id="UP001519343">
    <property type="component" value="Unassembled WGS sequence"/>
</dbReference>